<keyword evidence="3" id="KW-1185">Reference proteome</keyword>
<evidence type="ECO:0000313" key="3">
    <source>
        <dbReference type="Proteomes" id="UP000887566"/>
    </source>
</evidence>
<reference evidence="4" key="1">
    <citation type="submission" date="2022-11" db="UniProtKB">
        <authorList>
            <consortium name="WormBaseParasite"/>
        </authorList>
    </citation>
    <scope>IDENTIFICATION</scope>
</reference>
<accession>A0A914XMG4</accession>
<evidence type="ECO:0000256" key="1">
    <source>
        <dbReference type="ARBA" id="ARBA00022837"/>
    </source>
</evidence>
<dbReference type="PROSITE" id="PS00018">
    <property type="entry name" value="EF_HAND_1"/>
    <property type="match status" value="3"/>
</dbReference>
<evidence type="ECO:0000259" key="2">
    <source>
        <dbReference type="PROSITE" id="PS50222"/>
    </source>
</evidence>
<sequence length="172" mass="20510">MTRNLLLYWSIQPRMNLLQLSVRQTTNTNSYSFPLELRFELENSDEHFARSDKNNDDKLDLQEFQQTGNICFEATAPEFEISDSNDDGFISRPEYTTFFQQKILVCRRMKHDNSLEKIKNFDQDGDRKLQIAEVEEMLERMYKMQVRPNFRRIFERFDAEKDGGLDEIGTNQ</sequence>
<dbReference type="SUPFAM" id="SSF47473">
    <property type="entry name" value="EF-hand"/>
    <property type="match status" value="1"/>
</dbReference>
<proteinExistence type="predicted"/>
<dbReference type="Gene3D" id="1.10.238.10">
    <property type="entry name" value="EF-hand"/>
    <property type="match status" value="2"/>
</dbReference>
<dbReference type="PROSITE" id="PS50222">
    <property type="entry name" value="EF_HAND_2"/>
    <property type="match status" value="1"/>
</dbReference>
<dbReference type="InterPro" id="IPR002048">
    <property type="entry name" value="EF_hand_dom"/>
</dbReference>
<keyword evidence="1" id="KW-0106">Calcium</keyword>
<feature type="domain" description="EF-hand" evidence="2">
    <location>
        <begin position="109"/>
        <end position="144"/>
    </location>
</feature>
<dbReference type="Proteomes" id="UP000887566">
    <property type="component" value="Unplaced"/>
</dbReference>
<organism evidence="3 4">
    <name type="scientific">Plectus sambesii</name>
    <dbReference type="NCBI Taxonomy" id="2011161"/>
    <lineage>
        <taxon>Eukaryota</taxon>
        <taxon>Metazoa</taxon>
        <taxon>Ecdysozoa</taxon>
        <taxon>Nematoda</taxon>
        <taxon>Chromadorea</taxon>
        <taxon>Plectida</taxon>
        <taxon>Plectina</taxon>
        <taxon>Plectoidea</taxon>
        <taxon>Plectidae</taxon>
        <taxon>Plectus</taxon>
    </lineage>
</organism>
<dbReference type="InterPro" id="IPR018247">
    <property type="entry name" value="EF_Hand_1_Ca_BS"/>
</dbReference>
<name>A0A914XMG4_9BILA</name>
<dbReference type="GO" id="GO:0005509">
    <property type="term" value="F:calcium ion binding"/>
    <property type="evidence" value="ECO:0007669"/>
    <property type="project" value="InterPro"/>
</dbReference>
<evidence type="ECO:0000313" key="4">
    <source>
        <dbReference type="WBParaSite" id="PSAMB.scaffold954size38148.g9956.t1"/>
    </source>
</evidence>
<dbReference type="WBParaSite" id="PSAMB.scaffold954size38148.g9956.t1">
    <property type="protein sequence ID" value="PSAMB.scaffold954size38148.g9956.t1"/>
    <property type="gene ID" value="PSAMB.scaffold954size38148.g9956"/>
</dbReference>
<protein>
    <submittedName>
        <fullName evidence="4">EF-hand domain-containing protein</fullName>
    </submittedName>
</protein>
<dbReference type="AlphaFoldDB" id="A0A914XMG4"/>
<dbReference type="InterPro" id="IPR011992">
    <property type="entry name" value="EF-hand-dom_pair"/>
</dbReference>